<keyword evidence="2" id="KW-1185">Reference proteome</keyword>
<accession>A0A484KY63</accession>
<dbReference type="EMBL" id="OOIL02000835">
    <property type="protein sequence ID" value="VFQ69768.1"/>
    <property type="molecule type" value="Genomic_DNA"/>
</dbReference>
<sequence length="242" mass="27172">MRFGGMVKEVWIRVSIGFLGSTWQNLRRLGALVSSTFTVSILLCWVSKDADFSLPDALVSRVFKVSQSGYWGLQLLHQLFSQRDIELMLKITSDVGRKDMWFCPESVEHVFLRCPLAGVRRNLGIGGDKTLSFWAWFQRQTESCSMGELQVVAWAIWALGKSRNTAVWEHRVAMPEAVTQMINSMVTEWKDGFEVTGQDGAVIPPHIGQPGVTKCFVDAGLFPDITVSVILESGDVDIDWQK</sequence>
<protein>
    <recommendedName>
        <fullName evidence="3">Reverse transcriptase zinc-binding domain-containing protein</fullName>
    </recommendedName>
</protein>
<evidence type="ECO:0000313" key="1">
    <source>
        <dbReference type="EMBL" id="VFQ69768.1"/>
    </source>
</evidence>
<name>A0A484KY63_9ASTE</name>
<evidence type="ECO:0000313" key="2">
    <source>
        <dbReference type="Proteomes" id="UP000595140"/>
    </source>
</evidence>
<dbReference type="Proteomes" id="UP000595140">
    <property type="component" value="Unassembled WGS sequence"/>
</dbReference>
<organism evidence="1 2">
    <name type="scientific">Cuscuta campestris</name>
    <dbReference type="NCBI Taxonomy" id="132261"/>
    <lineage>
        <taxon>Eukaryota</taxon>
        <taxon>Viridiplantae</taxon>
        <taxon>Streptophyta</taxon>
        <taxon>Embryophyta</taxon>
        <taxon>Tracheophyta</taxon>
        <taxon>Spermatophyta</taxon>
        <taxon>Magnoliopsida</taxon>
        <taxon>eudicotyledons</taxon>
        <taxon>Gunneridae</taxon>
        <taxon>Pentapetalae</taxon>
        <taxon>asterids</taxon>
        <taxon>lamiids</taxon>
        <taxon>Solanales</taxon>
        <taxon>Convolvulaceae</taxon>
        <taxon>Cuscuteae</taxon>
        <taxon>Cuscuta</taxon>
        <taxon>Cuscuta subgen. Grammica</taxon>
        <taxon>Cuscuta sect. Cleistogrammica</taxon>
    </lineage>
</organism>
<dbReference type="AlphaFoldDB" id="A0A484KY63"/>
<gene>
    <name evidence="1" type="ORF">CCAM_LOCUS11544</name>
</gene>
<reference evidence="1 2" key="1">
    <citation type="submission" date="2018-04" db="EMBL/GenBank/DDBJ databases">
        <authorList>
            <person name="Vogel A."/>
        </authorList>
    </citation>
    <scope>NUCLEOTIDE SEQUENCE [LARGE SCALE GENOMIC DNA]</scope>
</reference>
<proteinExistence type="predicted"/>
<evidence type="ECO:0008006" key="3">
    <source>
        <dbReference type="Google" id="ProtNLM"/>
    </source>
</evidence>